<sequence length="729" mass="82626">MKSSRAATSLSTSLSIDRLKISSNDDLTSRHRVTTQEPGPFLGRQLLDAVLDVRRYPLWDEKKKWKTLIQIGSLLEAGADPNAIDSRGRTCLHYIATPRRSDDGAPYRDMINLLLVYGASPDIVDKDGNTPLILAASSNHKHMPVIIEKLILAGANSESIDSKRWTSLHHAAYHGIIENVRTLLSCGASPVSVDFEGVTPLHRAMENENVYYGPRAAIACHLKRAGANINVPDSHGATCLHYAIRKPMDEITRRATVHLLLNFGASVIHVDKRGYNALWIATQSNNVEVVRILLQDRKTEVNRVDEVGRCGASRPITALHIAVTNSNVQMLELLLKHGADPNRMNGLGQSLLFFTVKSRRFNLLPMMKLLLSHGADPHSRDRDSQQSLFEWLVINRRLTETRVLLEHGLDLRRYNPRTPDDFSPLHQAIGNSFKDRDMLSLLLEFNTRGALDLEHVRRSGCTPLLTAVLMVSPHCVELLLSAGANVDHVCSTGTPLEFAVVGITQYNDDDFYKQECIRLLLQAGAKLRNILVQILLRDLPENDDLHNIDDFQDPRVDNENDAIARRRLTVAKFVVKYRVLYESQNPDVTRSVEYEDMGGSVKLRSYYEACKAEIISMKRNLIHNSINYYDVLIADRDFHKRVRSKGFYITNDLFERNLVRCSRIYAVDALLRFENCVASHEFWEQVVCKFGQILFSLKPSHLNPDAYYLIIYNILDRLHIDDLRSILKC</sequence>
<reference evidence="1" key="1">
    <citation type="submission" date="2023-04" db="EMBL/GenBank/DDBJ databases">
        <title>A chromosome-level genome assembly of the parasitoid wasp Eretmocerus hayati.</title>
        <authorList>
            <person name="Zhong Y."/>
            <person name="Liu S."/>
            <person name="Liu Y."/>
        </authorList>
    </citation>
    <scope>NUCLEOTIDE SEQUENCE</scope>
    <source>
        <strain evidence="1">ZJU_SS_LIU_2023</strain>
    </source>
</reference>
<name>A0ACC2PZL5_9HYME</name>
<gene>
    <name evidence="1" type="ORF">QAD02_023991</name>
</gene>
<evidence type="ECO:0000313" key="1">
    <source>
        <dbReference type="EMBL" id="KAJ8688196.1"/>
    </source>
</evidence>
<dbReference type="Proteomes" id="UP001239111">
    <property type="component" value="Chromosome 1"/>
</dbReference>
<accession>A0ACC2PZL5</accession>
<protein>
    <submittedName>
        <fullName evidence="1">Uncharacterized protein</fullName>
    </submittedName>
</protein>
<proteinExistence type="predicted"/>
<comment type="caution">
    <text evidence="1">The sequence shown here is derived from an EMBL/GenBank/DDBJ whole genome shotgun (WGS) entry which is preliminary data.</text>
</comment>
<dbReference type="EMBL" id="CM056741">
    <property type="protein sequence ID" value="KAJ8688196.1"/>
    <property type="molecule type" value="Genomic_DNA"/>
</dbReference>
<organism evidence="1 2">
    <name type="scientific">Eretmocerus hayati</name>
    <dbReference type="NCBI Taxonomy" id="131215"/>
    <lineage>
        <taxon>Eukaryota</taxon>
        <taxon>Metazoa</taxon>
        <taxon>Ecdysozoa</taxon>
        <taxon>Arthropoda</taxon>
        <taxon>Hexapoda</taxon>
        <taxon>Insecta</taxon>
        <taxon>Pterygota</taxon>
        <taxon>Neoptera</taxon>
        <taxon>Endopterygota</taxon>
        <taxon>Hymenoptera</taxon>
        <taxon>Apocrita</taxon>
        <taxon>Proctotrupomorpha</taxon>
        <taxon>Chalcidoidea</taxon>
        <taxon>Aphelinidae</taxon>
        <taxon>Aphelininae</taxon>
        <taxon>Eretmocerus</taxon>
    </lineage>
</organism>
<evidence type="ECO:0000313" key="2">
    <source>
        <dbReference type="Proteomes" id="UP001239111"/>
    </source>
</evidence>
<keyword evidence="2" id="KW-1185">Reference proteome</keyword>